<dbReference type="InterPro" id="IPR052565">
    <property type="entry name" value="Glutaredoxin-like_YDR286C"/>
</dbReference>
<dbReference type="PANTHER" id="PTHR33558:SF1">
    <property type="entry name" value="GLUTAREDOXIN-LIKE PROTEIN C5ORF63 HOMOLOG"/>
    <property type="match status" value="1"/>
</dbReference>
<dbReference type="Pfam" id="PF05768">
    <property type="entry name" value="Glrx-like"/>
    <property type="match status" value="1"/>
</dbReference>
<dbReference type="SUPFAM" id="SSF52833">
    <property type="entry name" value="Thioredoxin-like"/>
    <property type="match status" value="1"/>
</dbReference>
<dbReference type="Proteomes" id="UP000176037">
    <property type="component" value="Unassembled WGS sequence"/>
</dbReference>
<keyword evidence="1" id="KW-0413">Isomerase</keyword>
<dbReference type="GO" id="GO:0016853">
    <property type="term" value="F:isomerase activity"/>
    <property type="evidence" value="ECO:0007669"/>
    <property type="project" value="UniProtKB-KW"/>
</dbReference>
<dbReference type="InterPro" id="IPR008554">
    <property type="entry name" value="Glutaredoxin-like"/>
</dbReference>
<name>A0A1E8FID5_9ALTE</name>
<accession>A0A1E8FID5</accession>
<keyword evidence="2" id="KW-1185">Reference proteome</keyword>
<sequence length="77" mass="8979">MNIAFFTGPNCCLCDDAEAILRQSSHYSQLTVNKYNIRDNTDHYHLYAVRIPVLKREDNGTELGWPFTLDELELFLK</sequence>
<evidence type="ECO:0000313" key="1">
    <source>
        <dbReference type="EMBL" id="OFI35378.1"/>
    </source>
</evidence>
<dbReference type="EMBL" id="MJIC01000010">
    <property type="protein sequence ID" value="OFI35378.1"/>
    <property type="molecule type" value="Genomic_DNA"/>
</dbReference>
<dbReference type="Gene3D" id="3.40.30.10">
    <property type="entry name" value="Glutaredoxin"/>
    <property type="match status" value="1"/>
</dbReference>
<dbReference type="STRING" id="1856405.BFC17_16605"/>
<gene>
    <name evidence="1" type="ORF">BFC17_16605</name>
</gene>
<proteinExistence type="predicted"/>
<comment type="caution">
    <text evidence="1">The sequence shown here is derived from an EMBL/GenBank/DDBJ whole genome shotgun (WGS) entry which is preliminary data.</text>
</comment>
<protein>
    <submittedName>
        <fullName evidence="1">Thiol-disulfide isomerase</fullName>
    </submittedName>
</protein>
<dbReference type="InterPro" id="IPR036249">
    <property type="entry name" value="Thioredoxin-like_sf"/>
</dbReference>
<evidence type="ECO:0000313" key="2">
    <source>
        <dbReference type="Proteomes" id="UP000176037"/>
    </source>
</evidence>
<reference evidence="1 2" key="1">
    <citation type="submission" date="2016-09" db="EMBL/GenBank/DDBJ databases">
        <title>Alteromonas lipolytica, a new species isolated from sea water.</title>
        <authorList>
            <person name="Wu Y.-H."/>
            <person name="Cheng H."/>
            <person name="Xu X.-W."/>
        </authorList>
    </citation>
    <scope>NUCLEOTIDE SEQUENCE [LARGE SCALE GENOMIC DNA]</scope>
    <source>
        <strain evidence="1 2">JW12</strain>
    </source>
</reference>
<dbReference type="PANTHER" id="PTHR33558">
    <property type="entry name" value="GLUTAREDOXIN-LIKE PROTEIN C5ORF63 HOMOLOG"/>
    <property type="match status" value="1"/>
</dbReference>
<dbReference type="AlphaFoldDB" id="A0A1E8FID5"/>
<organism evidence="1 2">
    <name type="scientific">Alteromonas lipolytica</name>
    <dbReference type="NCBI Taxonomy" id="1856405"/>
    <lineage>
        <taxon>Bacteria</taxon>
        <taxon>Pseudomonadati</taxon>
        <taxon>Pseudomonadota</taxon>
        <taxon>Gammaproteobacteria</taxon>
        <taxon>Alteromonadales</taxon>
        <taxon>Alteromonadaceae</taxon>
        <taxon>Alteromonas/Salinimonas group</taxon>
        <taxon>Alteromonas</taxon>
    </lineage>
</organism>